<proteinExistence type="inferred from homology"/>
<feature type="transmembrane region" description="Helical" evidence="14">
    <location>
        <begin position="348"/>
        <end position="367"/>
    </location>
</feature>
<feature type="transmembrane region" description="Helical" evidence="14">
    <location>
        <begin position="1485"/>
        <end position="1512"/>
    </location>
</feature>
<dbReference type="Gene3D" id="1.10.287.70">
    <property type="match status" value="4"/>
</dbReference>
<evidence type="ECO:0000256" key="4">
    <source>
        <dbReference type="ARBA" id="ARBA00022737"/>
    </source>
</evidence>
<gene>
    <name evidence="17" type="ORF">PC129_g3267</name>
</gene>
<feature type="transmembrane region" description="Helical" evidence="14">
    <location>
        <begin position="1451"/>
        <end position="1473"/>
    </location>
</feature>
<feature type="transmembrane region" description="Helical" evidence="14">
    <location>
        <begin position="733"/>
        <end position="758"/>
    </location>
</feature>
<feature type="domain" description="Voltage-dependent L-type calcium channel IQ-associated" evidence="16">
    <location>
        <begin position="1689"/>
        <end position="1743"/>
    </location>
</feature>
<dbReference type="InterPro" id="IPR002077">
    <property type="entry name" value="VDCCAlpha1"/>
</dbReference>
<feature type="binding site" evidence="11">
    <location>
        <position position="810"/>
    </location>
    <ligand>
        <name>Ca(2+)</name>
        <dbReference type="ChEBI" id="CHEBI:29108"/>
    </ligand>
</feature>
<feature type="domain" description="Ion transport" evidence="15">
    <location>
        <begin position="1418"/>
        <end position="1677"/>
    </location>
</feature>
<keyword evidence="8 14" id="KW-0472">Membrane</keyword>
<dbReference type="EMBL" id="RCMV01000065">
    <property type="protein sequence ID" value="KAG3226156.1"/>
    <property type="molecule type" value="Genomic_DNA"/>
</dbReference>
<feature type="transmembrane region" description="Helical" evidence="14">
    <location>
        <begin position="537"/>
        <end position="562"/>
    </location>
</feature>
<feature type="transmembrane region" description="Helical" evidence="14">
    <location>
        <begin position="510"/>
        <end position="531"/>
    </location>
</feature>
<keyword evidence="10 17" id="KW-0407">Ion channel</keyword>
<dbReference type="InterPro" id="IPR043203">
    <property type="entry name" value="VGCC_Ca_Na"/>
</dbReference>
<feature type="transmembrane region" description="Helical" evidence="14">
    <location>
        <begin position="643"/>
        <end position="661"/>
    </location>
</feature>
<feature type="domain" description="Ion transport" evidence="15">
    <location>
        <begin position="198"/>
        <end position="569"/>
    </location>
</feature>
<dbReference type="VEuPathDB" id="FungiDB:PC110_g7722"/>
<keyword evidence="5 12" id="KW-0851">Voltage-gated channel</keyword>
<keyword evidence="7" id="KW-0406">Ion transport</keyword>
<keyword evidence="12" id="KW-0107">Calcium channel</keyword>
<feature type="transmembrane region" description="Helical" evidence="14">
    <location>
        <begin position="815"/>
        <end position="837"/>
    </location>
</feature>
<feature type="region of interest" description="Disordered" evidence="13">
    <location>
        <begin position="130"/>
        <end position="153"/>
    </location>
</feature>
<dbReference type="PANTHER" id="PTHR10037:SF62">
    <property type="entry name" value="SODIUM CHANNEL PROTEIN 60E"/>
    <property type="match status" value="1"/>
</dbReference>
<comment type="subcellular location">
    <subcellularLocation>
        <location evidence="1 12">Membrane</location>
        <topology evidence="1 12">Multi-pass membrane protein</topology>
    </subcellularLocation>
</comment>
<feature type="transmembrane region" description="Helical" evidence="14">
    <location>
        <begin position="1097"/>
        <end position="1118"/>
    </location>
</feature>
<feature type="transmembrane region" description="Helical" evidence="14">
    <location>
        <begin position="1533"/>
        <end position="1559"/>
    </location>
</feature>
<feature type="transmembrane region" description="Helical" evidence="14">
    <location>
        <begin position="1643"/>
        <end position="1668"/>
    </location>
</feature>
<evidence type="ECO:0000259" key="15">
    <source>
        <dbReference type="Pfam" id="PF00520"/>
    </source>
</evidence>
<evidence type="ECO:0000256" key="5">
    <source>
        <dbReference type="ARBA" id="ARBA00022882"/>
    </source>
</evidence>
<feature type="transmembrane region" description="Helical" evidence="14">
    <location>
        <begin position="1130"/>
        <end position="1149"/>
    </location>
</feature>
<keyword evidence="9" id="KW-0325">Glycoprotein</keyword>
<dbReference type="GO" id="GO:0005891">
    <property type="term" value="C:voltage-gated calcium channel complex"/>
    <property type="evidence" value="ECO:0007669"/>
    <property type="project" value="InterPro"/>
</dbReference>
<dbReference type="Gene3D" id="1.10.238.10">
    <property type="entry name" value="EF-hand"/>
    <property type="match status" value="1"/>
</dbReference>
<feature type="compositionally biased region" description="Basic residues" evidence="13">
    <location>
        <begin position="1830"/>
        <end position="1840"/>
    </location>
</feature>
<reference evidence="17" key="1">
    <citation type="submission" date="2018-05" db="EMBL/GenBank/DDBJ databases">
        <title>Effector identification in a new, highly contiguous assembly of the strawberry crown rot pathogen Phytophthora cactorum.</title>
        <authorList>
            <person name="Armitage A.D."/>
            <person name="Nellist C.F."/>
            <person name="Bates H."/>
            <person name="Vickerstaff R.J."/>
            <person name="Harrison R.J."/>
        </authorList>
    </citation>
    <scope>NUCLEOTIDE SEQUENCE</scope>
    <source>
        <strain evidence="17">P421</strain>
    </source>
</reference>
<evidence type="ECO:0000256" key="1">
    <source>
        <dbReference type="ARBA" id="ARBA00004141"/>
    </source>
</evidence>
<dbReference type="GO" id="GO:0046872">
    <property type="term" value="F:metal ion binding"/>
    <property type="evidence" value="ECO:0007669"/>
    <property type="project" value="UniProtKB-KW"/>
</dbReference>
<feature type="transmembrane region" description="Helical" evidence="14">
    <location>
        <begin position="1421"/>
        <end position="1439"/>
    </location>
</feature>
<evidence type="ECO:0000256" key="12">
    <source>
        <dbReference type="RuleBase" id="RU003808"/>
    </source>
</evidence>
<dbReference type="Pfam" id="PF00520">
    <property type="entry name" value="Ion_trans"/>
    <property type="match status" value="4"/>
</dbReference>
<keyword evidence="4" id="KW-0677">Repeat</keyword>
<dbReference type="SUPFAM" id="SSF81324">
    <property type="entry name" value="Voltage-gated potassium channels"/>
    <property type="match status" value="4"/>
</dbReference>
<evidence type="ECO:0000313" key="18">
    <source>
        <dbReference type="Proteomes" id="UP000760860"/>
    </source>
</evidence>
<evidence type="ECO:0000256" key="6">
    <source>
        <dbReference type="ARBA" id="ARBA00022989"/>
    </source>
</evidence>
<feature type="transmembrane region" description="Helical" evidence="14">
    <location>
        <begin position="1335"/>
        <end position="1360"/>
    </location>
</feature>
<feature type="transmembrane region" description="Helical" evidence="14">
    <location>
        <begin position="610"/>
        <end position="631"/>
    </location>
</feature>
<comment type="caution">
    <text evidence="17">The sequence shown here is derived from an EMBL/GenBank/DDBJ whole genome shotgun (WGS) entry which is preliminary data.</text>
</comment>
<dbReference type="Pfam" id="PF16905">
    <property type="entry name" value="GPHH"/>
    <property type="match status" value="1"/>
</dbReference>
<evidence type="ECO:0000256" key="8">
    <source>
        <dbReference type="ARBA" id="ARBA00023136"/>
    </source>
</evidence>
<evidence type="ECO:0000313" key="17">
    <source>
        <dbReference type="EMBL" id="KAG3226156.1"/>
    </source>
</evidence>
<dbReference type="PANTHER" id="PTHR10037">
    <property type="entry name" value="VOLTAGE-GATED CATION CHANNEL CALCIUM AND SODIUM"/>
    <property type="match status" value="1"/>
</dbReference>
<keyword evidence="11 12" id="KW-0106">Calcium</keyword>
<dbReference type="InterPro" id="IPR031649">
    <property type="entry name" value="GPHH_dom"/>
</dbReference>
<dbReference type="FunFam" id="1.20.120.350:FF:000009">
    <property type="entry name" value="Voltage-dependent T-type calcium channel subunit alpha"/>
    <property type="match status" value="1"/>
</dbReference>
<feature type="binding site" evidence="11">
    <location>
        <position position="1309"/>
    </location>
    <ligand>
        <name>Ca(2+)</name>
        <dbReference type="ChEBI" id="CHEBI:29108"/>
    </ligand>
</feature>
<evidence type="ECO:0000256" key="10">
    <source>
        <dbReference type="ARBA" id="ARBA00023303"/>
    </source>
</evidence>
<feature type="region of interest" description="Disordered" evidence="13">
    <location>
        <begin position="1830"/>
        <end position="1850"/>
    </location>
</feature>
<dbReference type="GO" id="GO:0001518">
    <property type="term" value="C:voltage-gated sodium channel complex"/>
    <property type="evidence" value="ECO:0007669"/>
    <property type="project" value="TreeGrafter"/>
</dbReference>
<dbReference type="GO" id="GO:0005245">
    <property type="term" value="F:voltage-gated calcium channel activity"/>
    <property type="evidence" value="ECO:0007669"/>
    <property type="project" value="InterPro"/>
</dbReference>
<evidence type="ECO:0000256" key="13">
    <source>
        <dbReference type="SAM" id="MobiDB-lite"/>
    </source>
</evidence>
<feature type="transmembrane region" description="Helical" evidence="14">
    <location>
        <begin position="1192"/>
        <end position="1214"/>
    </location>
</feature>
<dbReference type="PRINTS" id="PR00167">
    <property type="entry name" value="CACHANNEL"/>
</dbReference>
<keyword evidence="12" id="KW-0109">Calcium transport</keyword>
<evidence type="ECO:0000256" key="14">
    <source>
        <dbReference type="SAM" id="Phobius"/>
    </source>
</evidence>
<protein>
    <submittedName>
        <fullName evidence="17">Sodium channel protein</fullName>
    </submittedName>
</protein>
<accession>A0A8T1IQ01</accession>
<dbReference type="Gene3D" id="1.20.120.350">
    <property type="entry name" value="Voltage-gated potassium channels. Chain C"/>
    <property type="match status" value="4"/>
</dbReference>
<keyword evidence="6 14" id="KW-1133">Transmembrane helix</keyword>
<feature type="compositionally biased region" description="Basic and acidic residues" evidence="13">
    <location>
        <begin position="1841"/>
        <end position="1850"/>
    </location>
</feature>
<evidence type="ECO:0000256" key="3">
    <source>
        <dbReference type="ARBA" id="ARBA00022692"/>
    </source>
</evidence>
<feature type="region of interest" description="Disordered" evidence="13">
    <location>
        <begin position="1012"/>
        <end position="1032"/>
    </location>
</feature>
<keyword evidence="3 14" id="KW-0812">Transmembrane</keyword>
<dbReference type="InterPro" id="IPR027359">
    <property type="entry name" value="Volt_channel_dom_sf"/>
</dbReference>
<evidence type="ECO:0000256" key="9">
    <source>
        <dbReference type="ARBA" id="ARBA00023180"/>
    </source>
</evidence>
<sequence length="1850" mass="208002">MLPMASVTSCGVQVPQEQERSRFYRVSVRDDSSVYIKQSEMPFSIFWSGRNSFFARPRWAESLTTTRVNGISCYGSTSGTIETSSVPSVLRHLSGRIKRGFAVAPTASGGSLEKDAFALIPDLPRTIMTPPPEAGAPPTIKPPATHTPEHSEKPLQVDLKRRLGFVEPPKRFGADYFIFRFLPREHKLRRWCVQLVTHKYFDRFIIAAIVANSIILGLSDFSVVDSELNPASSGKKYQGGILVDAYSFQNHIVEFSELPFTIIFTAECILKIIAMGVHGRGSYGKDMWNVLDFFVVVSSLVASLPGMPNVSAIRTIRVLRPLRSLSVIPGMRRLIAALLKALPALGNVVILQIFVFFIFGILGIQLFGGSMNRRCRLTSFPVKLPLDDMNEAIWPVPKEYIEQVKANEEAYFCIDAPLLDYEDSAGDYTKETSPWNTPQNCFWPVDEDDEFLCAAKGQAGNHACNIEKTCGSDYDAFGNPRFSHHKAMDYALYRPSLDWGLTTFDNIGRAFFTIFQSITQEGWTIIMYMVMDSSQPTIGAIFFVVLIIFASFFVMNLTLAVISEEFNLDQKPGKTAAQKREEERKAKLEKENAEKLAREHWLNAVVSHKLFAGFIMAVILANTAILALDHYPMPTKMDEDLEIVNFALSCVFVVEMVMKLFGLGLRQYSRDRFNLFDAFIVTMGILETVASPPSFMSNNPPKKGAVSALRSFRLFRVFKLARDWKSLRELLEMIIRAVASITNFGVLLFLFIYIYALVGVQFFGNTMRFDDEGYPTPFNLEEFWNGTVPRNNFDTLLWAAVTVFQIITGENWNNIMYYAILGNGMLSCIYFISLVILGDFVLMNLFLALLLDNFGDNDEEQEKEKQEETKKLAQKMSVMNMSMKVAPITSENERTMTTRGSFLMVSTAFPLGARRQSILEVDEDGDEEDVRVVNLERFADELTPSVPLAKTVYIEPPARLNLPNGSTTPRVDKLGNLEGTSLRDMVATARNSILASSRASLVSAMMLGTGGQVPADEEEEKQDDANAPSSPISPGRSLFLFAADSKVRRVASYLSTHRHFDSTVFGLIVVSSIALAVDNPLADPNSGLATFLKGLDKAFAIVFAIEMVIKIVAMGLILHKGAYLRNGWNIIDCVIVVSSIIMLVAESSGKGTNLKSLRSLRGLRTFRPLRMISRRPGLKLVVNALFEAIPEVINVLFVCMLFFLIFSIVAVNYLKGTFNACSGDVYNAFSDAQMSFLVSPKTWKDSTDLQRNWFVGTACETTFPTTTGSDLTSEYVCECWGADWEHILPQNFNNVGSAMLTFFEISTTEGWADVMMAAIDSNGIGMQPIRDNNMIWALFFVLFIMVGSFFVVNLFVGVIIDNFNRMKAALGGDFMLTPEQKKWIEAQKAASRVGPVRILKPPRQFLRRQLFYLVKMQRFEWFIMICIIVNTFLMAAQFFGESTMQAYVINIVNEIFAVIFTLEAVIKLTAFGWEYFEDQWNQFDFFVVLGTLLSVIVELFTGASVRSLAMLVRVFRVTRILRLVKASKSIRQILLTLYIALPGLSNITSILFLMLFIYATMGVQIFAKVAMSANIDDHANFQDFGTGFLFLLRAATGEAWNSCMHDLASSSPGCVDDPPYDPTMCGFNNFEGCKPLNGCGNPIAYGFFCSFTLLVTYVMLNLTIAVILEGFSLSHEDEEPLFEPELLEEFQTKWADIDPKATGFVRVDKMLLLVNLLKPPLGKFGMPMDMARFFKYMCLLEVPLYEGEFVYFRDVLLAMTREMVKVNAGTISDMPPDQDPGISGVPGAKRRIEFFAHQYFGARRIQRQIAEWLRIKRQLEKRYMEEYKNKIKKPSGRPKKQRDARVFTIG</sequence>
<feature type="compositionally biased region" description="Pro residues" evidence="13">
    <location>
        <begin position="130"/>
        <end position="141"/>
    </location>
</feature>
<feature type="domain" description="Ion transport" evidence="15">
    <location>
        <begin position="608"/>
        <end position="861"/>
    </location>
</feature>
<evidence type="ECO:0000259" key="16">
    <source>
        <dbReference type="Pfam" id="PF16905"/>
    </source>
</evidence>
<keyword evidence="11" id="KW-0479">Metal-binding</keyword>
<feature type="transmembrane region" description="Helical" evidence="14">
    <location>
        <begin position="1059"/>
        <end position="1077"/>
    </location>
</feature>
<dbReference type="Proteomes" id="UP000760860">
    <property type="component" value="Unassembled WGS sequence"/>
</dbReference>
<keyword evidence="2" id="KW-0813">Transport</keyword>
<dbReference type="InterPro" id="IPR005821">
    <property type="entry name" value="Ion_trans_dom"/>
</dbReference>
<evidence type="ECO:0000256" key="2">
    <source>
        <dbReference type="ARBA" id="ARBA00022448"/>
    </source>
</evidence>
<evidence type="ECO:0000256" key="11">
    <source>
        <dbReference type="PIRSR" id="PIRSR602077-1"/>
    </source>
</evidence>
<evidence type="ECO:0000256" key="7">
    <source>
        <dbReference type="ARBA" id="ARBA00023065"/>
    </source>
</evidence>
<feature type="domain" description="Ion transport" evidence="15">
    <location>
        <begin position="1057"/>
        <end position="1368"/>
    </location>
</feature>
<dbReference type="GO" id="GO:0005248">
    <property type="term" value="F:voltage-gated sodium channel activity"/>
    <property type="evidence" value="ECO:0007669"/>
    <property type="project" value="TreeGrafter"/>
</dbReference>
<comment type="similarity">
    <text evidence="12">Belongs to the calcium channel alpha-1 subunit (TC 1.A.1.11) family.</text>
</comment>
<name>A0A8T1IQ01_9STRA</name>
<organism evidence="17 18">
    <name type="scientific">Phytophthora cactorum</name>
    <dbReference type="NCBI Taxonomy" id="29920"/>
    <lineage>
        <taxon>Eukaryota</taxon>
        <taxon>Sar</taxon>
        <taxon>Stramenopiles</taxon>
        <taxon>Oomycota</taxon>
        <taxon>Peronosporomycetes</taxon>
        <taxon>Peronosporales</taxon>
        <taxon>Peronosporaceae</taxon>
        <taxon>Phytophthora</taxon>
    </lineage>
</organism>